<dbReference type="InterPro" id="IPR029061">
    <property type="entry name" value="THDP-binding"/>
</dbReference>
<evidence type="ECO:0000259" key="4">
    <source>
        <dbReference type="Pfam" id="PF00205"/>
    </source>
</evidence>
<dbReference type="Pfam" id="PF02775">
    <property type="entry name" value="TPP_enzyme_C"/>
    <property type="match status" value="1"/>
</dbReference>
<protein>
    <submittedName>
        <fullName evidence="7">Acetolactate synthase, catabolic</fullName>
        <ecNumber evidence="7">2.2.1.6</ecNumber>
    </submittedName>
</protein>
<dbReference type="InterPro" id="IPR045229">
    <property type="entry name" value="TPP_enz"/>
</dbReference>
<evidence type="ECO:0000313" key="8">
    <source>
        <dbReference type="Proteomes" id="UP000184608"/>
    </source>
</evidence>
<dbReference type="GO" id="GO:0034077">
    <property type="term" value="P:butanediol metabolic process"/>
    <property type="evidence" value="ECO:0007669"/>
    <property type="project" value="InterPro"/>
</dbReference>
<gene>
    <name evidence="7" type="primary">budB</name>
    <name evidence="7" type="ORF">VA7868_00872</name>
</gene>
<dbReference type="Pfam" id="PF02776">
    <property type="entry name" value="TPP_enzyme_N"/>
    <property type="match status" value="1"/>
</dbReference>
<keyword evidence="2 3" id="KW-0786">Thiamine pyrophosphate</keyword>
<evidence type="ECO:0000256" key="3">
    <source>
        <dbReference type="RuleBase" id="RU362132"/>
    </source>
</evidence>
<evidence type="ECO:0000256" key="1">
    <source>
        <dbReference type="ARBA" id="ARBA00007812"/>
    </source>
</evidence>
<dbReference type="GO" id="GO:0009099">
    <property type="term" value="P:L-valine biosynthetic process"/>
    <property type="evidence" value="ECO:0007669"/>
    <property type="project" value="TreeGrafter"/>
</dbReference>
<dbReference type="GO" id="GO:0003984">
    <property type="term" value="F:acetolactate synthase activity"/>
    <property type="evidence" value="ECO:0007669"/>
    <property type="project" value="UniProtKB-EC"/>
</dbReference>
<feature type="domain" description="Thiamine pyrophosphate enzyme central" evidence="4">
    <location>
        <begin position="206"/>
        <end position="337"/>
    </location>
</feature>
<sequence length="570" mass="61874">MKSSTVHKMHETQPEASINGAQLIARQLEQQGTKFIFGIPGAKIDRLFDAIEDTNIQMIPVRHEANGAFMAGVVGRLTGKAGVTMVTSGPGCGNLLSGLATATSEGDPLVAIGGAVKRADKEKLTHQSMDTVNIFRPVTKYSAEIQHVDAAGEVMANAFRAAEYGRAGSSFVSLPQDVLGDMTSNDMIVPNHQPVQGAADQDAILDAVKEISKAKRCVVLLGLQASRPENASAIGRFLEKTQLPVVGTYQAAGAVDISYYHRFGGRIGLFNNQPGDLLLADADLVLTIGYSPIEYDPELWNQQHTPVVHLDVMAADFDRCYQPCVEVIGHIAKTLDMMTERLSDKSQLSLTASTILSEVAQQREIITHYSSKSYLDGFHPLEVLKAMQAVITPDTTLCLDMGSFHIWIARYLSCFRARQMLISNGQQTMGVALPWGIGASLLNPGQKVISVSGDGGFMQSSMELETAVRLKSNIVHIIWVDNGYNMVAIQELKKYQRHACVDFGPIDFKAYADSFGAKGMAVTEPSMLMPVLREAMETEGPVVVAIPVDYKDNHKLMAPRKVGTLDSVFS</sequence>
<reference evidence="7 8" key="1">
    <citation type="submission" date="2016-11" db="EMBL/GenBank/DDBJ databases">
        <authorList>
            <person name="Jaros S."/>
            <person name="Januszkiewicz K."/>
            <person name="Wedrychowicz H."/>
        </authorList>
    </citation>
    <scope>NUCLEOTIDE SEQUENCE [LARGE SCALE GENOMIC DNA]</scope>
    <source>
        <strain evidence="7 8">CECT 7868</strain>
    </source>
</reference>
<dbReference type="InterPro" id="IPR000399">
    <property type="entry name" value="TPP-bd_CS"/>
</dbReference>
<dbReference type="NCBIfam" id="TIGR02418">
    <property type="entry name" value="acolac_catab"/>
    <property type="match status" value="1"/>
</dbReference>
<dbReference type="FunFam" id="3.40.50.970:FF:000007">
    <property type="entry name" value="Acetolactate synthase"/>
    <property type="match status" value="1"/>
</dbReference>
<dbReference type="SUPFAM" id="SSF52518">
    <property type="entry name" value="Thiamin diphosphate-binding fold (THDP-binding)"/>
    <property type="match status" value="2"/>
</dbReference>
<name>A0A1M5WUH4_9VIBR</name>
<dbReference type="Pfam" id="PF00205">
    <property type="entry name" value="TPP_enzyme_M"/>
    <property type="match status" value="1"/>
</dbReference>
<dbReference type="CDD" id="cd07035">
    <property type="entry name" value="TPP_PYR_POX_like"/>
    <property type="match status" value="1"/>
</dbReference>
<feature type="domain" description="Thiamine pyrophosphate enzyme TPP-binding" evidence="5">
    <location>
        <begin position="400"/>
        <end position="545"/>
    </location>
</feature>
<proteinExistence type="inferred from homology"/>
<keyword evidence="7" id="KW-0808">Transferase</keyword>
<dbReference type="STRING" id="1216006.VA7868_00872"/>
<dbReference type="PANTHER" id="PTHR18968">
    <property type="entry name" value="THIAMINE PYROPHOSPHATE ENZYMES"/>
    <property type="match status" value="1"/>
</dbReference>
<evidence type="ECO:0000256" key="2">
    <source>
        <dbReference type="ARBA" id="ARBA00023052"/>
    </source>
</evidence>
<evidence type="ECO:0000313" key="7">
    <source>
        <dbReference type="EMBL" id="SHH91100.1"/>
    </source>
</evidence>
<dbReference type="PANTHER" id="PTHR18968:SF129">
    <property type="entry name" value="ACETOLACTATE SYNTHASE"/>
    <property type="match status" value="1"/>
</dbReference>
<dbReference type="GO" id="GO:0050660">
    <property type="term" value="F:flavin adenine dinucleotide binding"/>
    <property type="evidence" value="ECO:0007669"/>
    <property type="project" value="TreeGrafter"/>
</dbReference>
<dbReference type="SUPFAM" id="SSF52467">
    <property type="entry name" value="DHS-like NAD/FAD-binding domain"/>
    <property type="match status" value="1"/>
</dbReference>
<dbReference type="GO" id="GO:0009097">
    <property type="term" value="P:isoleucine biosynthetic process"/>
    <property type="evidence" value="ECO:0007669"/>
    <property type="project" value="TreeGrafter"/>
</dbReference>
<dbReference type="EC" id="2.2.1.6" evidence="7"/>
<evidence type="ECO:0000259" key="6">
    <source>
        <dbReference type="Pfam" id="PF02776"/>
    </source>
</evidence>
<dbReference type="Proteomes" id="UP000184608">
    <property type="component" value="Unassembled WGS sequence"/>
</dbReference>
<evidence type="ECO:0000259" key="5">
    <source>
        <dbReference type="Pfam" id="PF02775"/>
    </source>
</evidence>
<dbReference type="Gene3D" id="3.40.50.1220">
    <property type="entry name" value="TPP-binding domain"/>
    <property type="match status" value="1"/>
</dbReference>
<keyword evidence="8" id="KW-1185">Reference proteome</keyword>
<accession>A0A1M5WUH4</accession>
<dbReference type="RefSeq" id="WP_073602624.1">
    <property type="nucleotide sequence ID" value="NZ_FQXZ01000007.1"/>
</dbReference>
<dbReference type="InterPro" id="IPR012001">
    <property type="entry name" value="Thiamin_PyroP_enz_TPP-bd_dom"/>
</dbReference>
<comment type="similarity">
    <text evidence="1 3">Belongs to the TPP enzyme family.</text>
</comment>
<dbReference type="EMBL" id="FQXZ01000007">
    <property type="protein sequence ID" value="SHH91100.1"/>
    <property type="molecule type" value="Genomic_DNA"/>
</dbReference>
<dbReference type="NCBIfam" id="NF006378">
    <property type="entry name" value="PRK08617.1"/>
    <property type="match status" value="1"/>
</dbReference>
<dbReference type="AlphaFoldDB" id="A0A1M5WUH4"/>
<dbReference type="GO" id="GO:0000287">
    <property type="term" value="F:magnesium ion binding"/>
    <property type="evidence" value="ECO:0007669"/>
    <property type="project" value="InterPro"/>
</dbReference>
<dbReference type="InterPro" id="IPR012000">
    <property type="entry name" value="Thiamin_PyroP_enz_cen_dom"/>
</dbReference>
<organism evidence="7 8">
    <name type="scientific">Vibrio aerogenes CECT 7868</name>
    <dbReference type="NCBI Taxonomy" id="1216006"/>
    <lineage>
        <taxon>Bacteria</taxon>
        <taxon>Pseudomonadati</taxon>
        <taxon>Pseudomonadota</taxon>
        <taxon>Gammaproteobacteria</taxon>
        <taxon>Vibrionales</taxon>
        <taxon>Vibrionaceae</taxon>
        <taxon>Vibrio</taxon>
    </lineage>
</organism>
<dbReference type="PROSITE" id="PS00187">
    <property type="entry name" value="TPP_ENZYMES"/>
    <property type="match status" value="1"/>
</dbReference>
<dbReference type="InterPro" id="IPR012782">
    <property type="entry name" value="Acetolactate_synth_catblc"/>
</dbReference>
<dbReference type="InterPro" id="IPR029035">
    <property type="entry name" value="DHS-like_NAD/FAD-binding_dom"/>
</dbReference>
<dbReference type="InterPro" id="IPR011766">
    <property type="entry name" value="TPP_enzyme_TPP-bd"/>
</dbReference>
<dbReference type="GO" id="GO:0030976">
    <property type="term" value="F:thiamine pyrophosphate binding"/>
    <property type="evidence" value="ECO:0007669"/>
    <property type="project" value="InterPro"/>
</dbReference>
<dbReference type="Gene3D" id="3.40.50.970">
    <property type="match status" value="2"/>
</dbReference>
<feature type="domain" description="Thiamine pyrophosphate enzyme N-terminal TPP-binding" evidence="6">
    <location>
        <begin position="19"/>
        <end position="132"/>
    </location>
</feature>
<dbReference type="GO" id="GO:0005948">
    <property type="term" value="C:acetolactate synthase complex"/>
    <property type="evidence" value="ECO:0007669"/>
    <property type="project" value="TreeGrafter"/>
</dbReference>